<organism evidence="4">
    <name type="scientific">uncultured Mycobacterium sp</name>
    <dbReference type="NCBI Taxonomy" id="171292"/>
    <lineage>
        <taxon>Bacteria</taxon>
        <taxon>Bacillati</taxon>
        <taxon>Actinomycetota</taxon>
        <taxon>Actinomycetes</taxon>
        <taxon>Mycobacteriales</taxon>
        <taxon>Mycobacteriaceae</taxon>
        <taxon>Mycobacterium</taxon>
        <taxon>environmental samples</taxon>
    </lineage>
</organism>
<dbReference type="AlphaFoldDB" id="A0A1Y5PFK4"/>
<dbReference type="InterPro" id="IPR004111">
    <property type="entry name" value="Repressor_TetR_C"/>
</dbReference>
<sequence length="223" mass="24154">MQDAAGDPAKPRQRGRPRQITRERIVSAARTLAPEQLTMQGVADVLGVDPKALNYHVGDRETLRELVAVDAFTVELSRMAIPHGGDWRDVLRGYAAALREAHVALGVLATYFRLPASSLGALEPVERVLRALVDAGFSVDDASHILRLVSELGHAAGREAVFLSQSREHPYVSEVATALRSAGADDFPVLRQVVAARDTDADDGQQLEFSLNTIFSGLRAKLP</sequence>
<dbReference type="GO" id="GO:0045892">
    <property type="term" value="P:negative regulation of DNA-templated transcription"/>
    <property type="evidence" value="ECO:0007669"/>
    <property type="project" value="InterPro"/>
</dbReference>
<evidence type="ECO:0000256" key="2">
    <source>
        <dbReference type="ARBA" id="ARBA00023163"/>
    </source>
</evidence>
<dbReference type="Pfam" id="PF02909">
    <property type="entry name" value="TetR_C_1"/>
    <property type="match status" value="1"/>
</dbReference>
<evidence type="ECO:0000313" key="4">
    <source>
        <dbReference type="EMBL" id="SBS76099.1"/>
    </source>
</evidence>
<evidence type="ECO:0000256" key="1">
    <source>
        <dbReference type="ARBA" id="ARBA00023015"/>
    </source>
</evidence>
<keyword evidence="2" id="KW-0804">Transcription</keyword>
<dbReference type="SUPFAM" id="SSF48498">
    <property type="entry name" value="Tetracyclin repressor-like, C-terminal domain"/>
    <property type="match status" value="1"/>
</dbReference>
<dbReference type="EMBL" id="FLQS01000023">
    <property type="protein sequence ID" value="SBS76099.1"/>
    <property type="molecule type" value="Genomic_DNA"/>
</dbReference>
<name>A0A1Y5PFK4_9MYCO</name>
<dbReference type="SUPFAM" id="SSF46689">
    <property type="entry name" value="Homeodomain-like"/>
    <property type="match status" value="1"/>
</dbReference>
<keyword evidence="1" id="KW-0805">Transcription regulation</keyword>
<feature type="domain" description="Tetracycline repressor TetR C-terminal" evidence="3">
    <location>
        <begin position="84"/>
        <end position="221"/>
    </location>
</feature>
<protein>
    <submittedName>
        <fullName evidence="4">Tetracyclin repressor, C-terminal all-alpha domain protein</fullName>
    </submittedName>
</protein>
<gene>
    <name evidence="4" type="ORF">MHPYR_30096</name>
</gene>
<accession>A0A1Y5PFK4</accession>
<dbReference type="InterPro" id="IPR009057">
    <property type="entry name" value="Homeodomain-like_sf"/>
</dbReference>
<proteinExistence type="predicted"/>
<evidence type="ECO:0000259" key="3">
    <source>
        <dbReference type="Pfam" id="PF02909"/>
    </source>
</evidence>
<dbReference type="Gene3D" id="1.10.357.10">
    <property type="entry name" value="Tetracycline Repressor, domain 2"/>
    <property type="match status" value="1"/>
</dbReference>
<reference evidence="4" key="1">
    <citation type="submission" date="2016-03" db="EMBL/GenBank/DDBJ databases">
        <authorList>
            <person name="Ploux O."/>
        </authorList>
    </citation>
    <scope>NUCLEOTIDE SEQUENCE</scope>
    <source>
        <strain evidence="4">UC10</strain>
    </source>
</reference>
<dbReference type="InterPro" id="IPR036271">
    <property type="entry name" value="Tet_transcr_reg_TetR-rel_C_sf"/>
</dbReference>
<dbReference type="Gene3D" id="1.10.10.60">
    <property type="entry name" value="Homeodomain-like"/>
    <property type="match status" value="1"/>
</dbReference>